<gene>
    <name evidence="8" type="ORF">SCHCODRAFT_110456</name>
</gene>
<comment type="similarity">
    <text evidence="2">Belongs to the peroxisomal targeting signal receptor family.</text>
</comment>
<organism evidence="9">
    <name type="scientific">Schizophyllum commune (strain H4-8 / FGSC 9210)</name>
    <name type="common">Split gill fungus</name>
    <dbReference type="NCBI Taxonomy" id="578458"/>
    <lineage>
        <taxon>Eukaryota</taxon>
        <taxon>Fungi</taxon>
        <taxon>Dikarya</taxon>
        <taxon>Basidiomycota</taxon>
        <taxon>Agaricomycotina</taxon>
        <taxon>Agaricomycetes</taxon>
        <taxon>Agaricomycetidae</taxon>
        <taxon>Agaricales</taxon>
        <taxon>Schizophyllaceae</taxon>
        <taxon>Schizophyllum</taxon>
    </lineage>
</organism>
<dbReference type="InterPro" id="IPR019734">
    <property type="entry name" value="TPR_rpt"/>
</dbReference>
<comment type="subcellular location">
    <subcellularLocation>
        <location evidence="1">Cytoplasm</location>
    </subcellularLocation>
</comment>
<feature type="compositionally biased region" description="Polar residues" evidence="7">
    <location>
        <begin position="141"/>
        <end position="150"/>
    </location>
</feature>
<dbReference type="GO" id="GO:0016560">
    <property type="term" value="P:protein import into peroxisome matrix, docking"/>
    <property type="evidence" value="ECO:0007669"/>
    <property type="project" value="TreeGrafter"/>
</dbReference>
<evidence type="ECO:0000313" key="8">
    <source>
        <dbReference type="EMBL" id="EFI95169.1"/>
    </source>
</evidence>
<dbReference type="OMA" id="WEEQFKQ"/>
<dbReference type="Gene3D" id="1.25.40.10">
    <property type="entry name" value="Tetratricopeptide repeat domain"/>
    <property type="match status" value="1"/>
</dbReference>
<evidence type="ECO:0000256" key="1">
    <source>
        <dbReference type="ARBA" id="ARBA00004496"/>
    </source>
</evidence>
<evidence type="ECO:0000256" key="7">
    <source>
        <dbReference type="SAM" id="MobiDB-lite"/>
    </source>
</evidence>
<dbReference type="EMBL" id="GL377308">
    <property type="protein sequence ID" value="EFI95169.1"/>
    <property type="molecule type" value="Genomic_DNA"/>
</dbReference>
<proteinExistence type="inferred from homology"/>
<sequence length="629" mass="68845">MSFSNLISGAECALPANPLSQVLKHTESDRSLQQDRIAGPSGSRLQHLPGAGPAVSEQDAAMARQFFEGGGRGTPSLGMQLPTSLHIPTGLPSAAPELHEQWTMGQPPMQQTMNQTGWSAEFEAGSTQMRAPPSAQHMASGPTQSMGAGSASYQQPYMGMSSYRSPMSMYGMQMGAGGMPMGGMAQPMVEGKGKGRAVDFDAQMAKAFEALSTEETQSARIAEVDGQAVENAEKPETAEDLRKTWEELRSSAEPPSQESMAKWEAEFNQLMNGQRDELEFDYAKDMQNAWEGGLGDFDGSMAPKRIEFDEYGIPKLEPYEFEQNNPYLDGSNQARSALEEAKALLEHNGSLAEAALLLEAAIQKGDLGQGNYEAWILLGETRNMDEREEAGMRALAEGVRIAEETDQSGAGMLSLAISYTNESYDRGAHAMLVRWLRARFPDHPIPDSTMEALRKHTTWDTHQRILDVFLALARAQHAAGVMDPDVQIALGVLSYSNSDYDRAKDCFESALSARPRDYLLWNRLGSSLSNGNKPEEALGAYREALQMRPTYTRAIYNVGVACLNIGAHKEAAEHFLSVVAMQDSGAAEKNEQVWFSLRRALFAMDRPDLAEKAKAGANLQEFRQQGLDF</sequence>
<dbReference type="KEGG" id="scm:SCHCO_02507610"/>
<dbReference type="GO" id="GO:0005829">
    <property type="term" value="C:cytosol"/>
    <property type="evidence" value="ECO:0007669"/>
    <property type="project" value="TreeGrafter"/>
</dbReference>
<name>D8Q932_SCHCM</name>
<dbReference type="InterPro" id="IPR011990">
    <property type="entry name" value="TPR-like_helical_dom_sf"/>
</dbReference>
<dbReference type="GO" id="GO:0005778">
    <property type="term" value="C:peroxisomal membrane"/>
    <property type="evidence" value="ECO:0007669"/>
    <property type="project" value="TreeGrafter"/>
</dbReference>
<reference evidence="8 9" key="1">
    <citation type="journal article" date="2010" name="Nat. Biotechnol.">
        <title>Genome sequence of the model mushroom Schizophyllum commune.</title>
        <authorList>
            <person name="Ohm R.A."/>
            <person name="de Jong J.F."/>
            <person name="Lugones L.G."/>
            <person name="Aerts A."/>
            <person name="Kothe E."/>
            <person name="Stajich J.E."/>
            <person name="de Vries R.P."/>
            <person name="Record E."/>
            <person name="Levasseur A."/>
            <person name="Baker S.E."/>
            <person name="Bartholomew K.A."/>
            <person name="Coutinho P.M."/>
            <person name="Erdmann S."/>
            <person name="Fowler T.J."/>
            <person name="Gathman A.C."/>
            <person name="Lombard V."/>
            <person name="Henrissat B."/>
            <person name="Knabe N."/>
            <person name="Kuees U."/>
            <person name="Lilly W.W."/>
            <person name="Lindquist E."/>
            <person name="Lucas S."/>
            <person name="Magnuson J.K."/>
            <person name="Piumi F."/>
            <person name="Raudaskoski M."/>
            <person name="Salamov A."/>
            <person name="Schmutz J."/>
            <person name="Schwarze F.W.M.R."/>
            <person name="vanKuyk P.A."/>
            <person name="Horton J.S."/>
            <person name="Grigoriev I.V."/>
            <person name="Woesten H.A.B."/>
        </authorList>
    </citation>
    <scope>NUCLEOTIDE SEQUENCE [LARGE SCALE GENOMIC DNA]</scope>
    <source>
        <strain evidence="9">H4-8 / FGSC 9210</strain>
    </source>
</reference>
<dbReference type="eggNOG" id="KOG1125">
    <property type="taxonomic scope" value="Eukaryota"/>
</dbReference>
<dbReference type="SMART" id="SM00028">
    <property type="entry name" value="TPR"/>
    <property type="match status" value="3"/>
</dbReference>
<evidence type="ECO:0000256" key="5">
    <source>
        <dbReference type="ARBA" id="ARBA00022803"/>
    </source>
</evidence>
<dbReference type="GeneID" id="9588048"/>
<dbReference type="VEuPathDB" id="FungiDB:SCHCODRAFT_02507610"/>
<feature type="repeat" description="TPR" evidence="6">
    <location>
        <begin position="484"/>
        <end position="517"/>
    </location>
</feature>
<evidence type="ECO:0000256" key="6">
    <source>
        <dbReference type="PROSITE-ProRule" id="PRU00339"/>
    </source>
</evidence>
<feature type="region of interest" description="Disordered" evidence="7">
    <location>
        <begin position="26"/>
        <end position="52"/>
    </location>
</feature>
<feature type="repeat" description="TPR" evidence="6">
    <location>
        <begin position="518"/>
        <end position="551"/>
    </location>
</feature>
<dbReference type="OrthoDB" id="10006023at2759"/>
<dbReference type="Proteomes" id="UP000007431">
    <property type="component" value="Unassembled WGS sequence"/>
</dbReference>
<keyword evidence="4" id="KW-0677">Repeat</keyword>
<dbReference type="HOGENOM" id="CLU_013516_3_1_1"/>
<feature type="region of interest" description="Disordered" evidence="7">
    <location>
        <begin position="130"/>
        <end position="150"/>
    </location>
</feature>
<evidence type="ECO:0000313" key="9">
    <source>
        <dbReference type="Proteomes" id="UP000007431"/>
    </source>
</evidence>
<dbReference type="InParanoid" id="D8Q932"/>
<dbReference type="FunCoup" id="D8Q932">
    <property type="interactions" value="78"/>
</dbReference>
<dbReference type="RefSeq" id="XP_003030072.1">
    <property type="nucleotide sequence ID" value="XM_003030026.1"/>
</dbReference>
<evidence type="ECO:0000256" key="3">
    <source>
        <dbReference type="ARBA" id="ARBA00022490"/>
    </source>
</evidence>
<dbReference type="PANTHER" id="PTHR10130:SF9">
    <property type="entry name" value="PEROXISOMAL TARGETING SIGNAL RECEPTOR"/>
    <property type="match status" value="1"/>
</dbReference>
<dbReference type="AlphaFoldDB" id="D8Q932"/>
<keyword evidence="5 6" id="KW-0802">TPR repeat</keyword>
<protein>
    <submittedName>
        <fullName evidence="8">Uncharacterized protein</fullName>
    </submittedName>
</protein>
<keyword evidence="9" id="KW-1185">Reference proteome</keyword>
<evidence type="ECO:0000256" key="4">
    <source>
        <dbReference type="ARBA" id="ARBA00022737"/>
    </source>
</evidence>
<accession>D8Q932</accession>
<keyword evidence="3" id="KW-0963">Cytoplasm</keyword>
<evidence type="ECO:0000256" key="2">
    <source>
        <dbReference type="ARBA" id="ARBA00005348"/>
    </source>
</evidence>
<dbReference type="PROSITE" id="PS50005">
    <property type="entry name" value="TPR"/>
    <property type="match status" value="2"/>
</dbReference>
<feature type="non-terminal residue" evidence="8">
    <location>
        <position position="629"/>
    </location>
</feature>
<dbReference type="STRING" id="578458.D8Q932"/>
<dbReference type="PANTHER" id="PTHR10130">
    <property type="entry name" value="PEROXISOMAL TARGETING SIGNAL 1 RECEPTOR PEX5"/>
    <property type="match status" value="1"/>
</dbReference>
<dbReference type="GO" id="GO:0005052">
    <property type="term" value="F:peroxisome matrix targeting signal-1 binding"/>
    <property type="evidence" value="ECO:0007669"/>
    <property type="project" value="TreeGrafter"/>
</dbReference>
<dbReference type="SUPFAM" id="SSF48452">
    <property type="entry name" value="TPR-like"/>
    <property type="match status" value="1"/>
</dbReference>
<dbReference type="Pfam" id="PF13432">
    <property type="entry name" value="TPR_16"/>
    <property type="match status" value="1"/>
</dbReference>
<dbReference type="InterPro" id="IPR024111">
    <property type="entry name" value="PEX5/PEX5L"/>
</dbReference>